<feature type="transmembrane region" description="Helical" evidence="1">
    <location>
        <begin position="47"/>
        <end position="65"/>
    </location>
</feature>
<sequence length="73" mass="8495">TSIYFFSEKIIFKNKVSNILIIINIFLPIIMSALLDYSVLFKIFNLQYLKMFLGTIVIWLIAISFNSSLKKIS</sequence>
<gene>
    <name evidence="2" type="ORF">BS638_13835</name>
</gene>
<dbReference type="RefSeq" id="WP_143755580.1">
    <property type="nucleotide sequence ID" value="NZ_MRAE01000078.1"/>
</dbReference>
<keyword evidence="1" id="KW-0472">Membrane</keyword>
<keyword evidence="1" id="KW-1133">Transmembrane helix</keyword>
<reference evidence="2 3" key="1">
    <citation type="submission" date="2016-12" db="EMBL/GenBank/DDBJ databases">
        <title>Clostridium tepidum sp. nov., a close relative of Clostridium sporogenes and Clostridium botulinum Group I.</title>
        <authorList>
            <person name="Dobritsa A.P."/>
            <person name="Kutumbaka K.K."/>
            <person name="Werner K."/>
            <person name="Wiedmann M."/>
            <person name="Asmus A."/>
            <person name="Samadpour M."/>
        </authorList>
    </citation>
    <scope>NUCLEOTIDE SEQUENCE [LARGE SCALE GENOMIC DNA]</scope>
    <source>
        <strain evidence="2 3">IEH 97212</strain>
    </source>
</reference>
<dbReference type="AlphaFoldDB" id="A0A1S9HWZ1"/>
<name>A0A1S9HWZ1_9CLOT</name>
<evidence type="ECO:0000256" key="1">
    <source>
        <dbReference type="SAM" id="Phobius"/>
    </source>
</evidence>
<accession>A0A1S9HWZ1</accession>
<evidence type="ECO:0000313" key="3">
    <source>
        <dbReference type="Proteomes" id="UP000190256"/>
    </source>
</evidence>
<proteinExistence type="predicted"/>
<keyword evidence="1" id="KW-0812">Transmembrane</keyword>
<feature type="transmembrane region" description="Helical" evidence="1">
    <location>
        <begin position="16"/>
        <end position="35"/>
    </location>
</feature>
<feature type="non-terminal residue" evidence="2">
    <location>
        <position position="1"/>
    </location>
</feature>
<dbReference type="EMBL" id="MRAE01000078">
    <property type="protein sequence ID" value="OOO62600.1"/>
    <property type="molecule type" value="Genomic_DNA"/>
</dbReference>
<comment type="caution">
    <text evidence="2">The sequence shown here is derived from an EMBL/GenBank/DDBJ whole genome shotgun (WGS) entry which is preliminary data.</text>
</comment>
<dbReference type="Proteomes" id="UP000190256">
    <property type="component" value="Unassembled WGS sequence"/>
</dbReference>
<evidence type="ECO:0000313" key="2">
    <source>
        <dbReference type="EMBL" id="OOO62600.1"/>
    </source>
</evidence>
<organism evidence="2 3">
    <name type="scientific">Clostridium tepidum</name>
    <dbReference type="NCBI Taxonomy" id="1962263"/>
    <lineage>
        <taxon>Bacteria</taxon>
        <taxon>Bacillati</taxon>
        <taxon>Bacillota</taxon>
        <taxon>Clostridia</taxon>
        <taxon>Eubacteriales</taxon>
        <taxon>Clostridiaceae</taxon>
        <taxon>Clostridium</taxon>
    </lineage>
</organism>
<protein>
    <submittedName>
        <fullName evidence="2">Uncharacterized protein</fullName>
    </submittedName>
</protein>